<keyword evidence="4 16" id="KW-0808">Transferase</keyword>
<dbReference type="Pfam" id="PF00072">
    <property type="entry name" value="Response_reg"/>
    <property type="match status" value="1"/>
</dbReference>
<dbReference type="GO" id="GO:0003700">
    <property type="term" value="F:DNA-binding transcription factor activity"/>
    <property type="evidence" value="ECO:0007669"/>
    <property type="project" value="InterPro"/>
</dbReference>
<evidence type="ECO:0000256" key="1">
    <source>
        <dbReference type="ARBA" id="ARBA00000085"/>
    </source>
</evidence>
<comment type="catalytic activity">
    <reaction evidence="1">
        <text>ATP + protein L-histidine = ADP + protein N-phospho-L-histidine.</text>
        <dbReference type="EC" id="2.7.13.3"/>
    </reaction>
</comment>
<evidence type="ECO:0000256" key="10">
    <source>
        <dbReference type="ARBA" id="ARBA00023163"/>
    </source>
</evidence>
<dbReference type="FunFam" id="1.10.287.130:FF:000045">
    <property type="entry name" value="Two-component system sensor histidine kinase/response regulator"/>
    <property type="match status" value="1"/>
</dbReference>
<keyword evidence="12" id="KW-0472">Membrane</keyword>
<feature type="domain" description="Response regulatory" evidence="15">
    <location>
        <begin position="625"/>
        <end position="740"/>
    </location>
</feature>
<dbReference type="PROSITE" id="PS50110">
    <property type="entry name" value="RESPONSE_REGULATORY"/>
    <property type="match status" value="1"/>
</dbReference>
<keyword evidence="12" id="KW-0812">Transmembrane</keyword>
<dbReference type="Pfam" id="PF02518">
    <property type="entry name" value="HATPase_c"/>
    <property type="match status" value="1"/>
</dbReference>
<dbReference type="InterPro" id="IPR009057">
    <property type="entry name" value="Homeodomain-like_sf"/>
</dbReference>
<evidence type="ECO:0000256" key="6">
    <source>
        <dbReference type="ARBA" id="ARBA00022777"/>
    </source>
</evidence>
<dbReference type="GO" id="GO:0000155">
    <property type="term" value="F:phosphorelay sensor kinase activity"/>
    <property type="evidence" value="ECO:0007669"/>
    <property type="project" value="InterPro"/>
</dbReference>
<keyword evidence="7" id="KW-0067">ATP-binding</keyword>
<dbReference type="GO" id="GO:0005524">
    <property type="term" value="F:ATP binding"/>
    <property type="evidence" value="ECO:0007669"/>
    <property type="project" value="UniProtKB-KW"/>
</dbReference>
<evidence type="ECO:0000256" key="4">
    <source>
        <dbReference type="ARBA" id="ARBA00022679"/>
    </source>
</evidence>
<dbReference type="Pfam" id="PF00512">
    <property type="entry name" value="HisKA"/>
    <property type="match status" value="1"/>
</dbReference>
<dbReference type="Proteomes" id="UP000255283">
    <property type="component" value="Unassembled WGS sequence"/>
</dbReference>
<keyword evidence="3 11" id="KW-0597">Phosphoprotein</keyword>
<evidence type="ECO:0000256" key="11">
    <source>
        <dbReference type="PROSITE-ProRule" id="PRU00169"/>
    </source>
</evidence>
<dbReference type="FunFam" id="3.40.50.2300:FF:000138">
    <property type="entry name" value="Two-component system sensor histidine kinase/response regulator"/>
    <property type="match status" value="1"/>
</dbReference>
<evidence type="ECO:0000313" key="17">
    <source>
        <dbReference type="Proteomes" id="UP000255283"/>
    </source>
</evidence>
<dbReference type="SUPFAM" id="SSF55874">
    <property type="entry name" value="ATPase domain of HSP90 chaperone/DNA topoisomerase II/histidine kinase"/>
    <property type="match status" value="1"/>
</dbReference>
<name>A0AAQ1UHH7_9BACT</name>
<dbReference type="Gene3D" id="1.10.287.130">
    <property type="match status" value="1"/>
</dbReference>
<protein>
    <recommendedName>
        <fullName evidence="2">histidine kinase</fullName>
        <ecNumber evidence="2">2.7.13.3</ecNumber>
    </recommendedName>
</protein>
<feature type="modified residue" description="4-aspartylphosphate" evidence="11">
    <location>
        <position position="673"/>
    </location>
</feature>
<dbReference type="AlphaFoldDB" id="A0AAQ1UHH7"/>
<dbReference type="Gene3D" id="3.40.50.2300">
    <property type="match status" value="3"/>
</dbReference>
<dbReference type="InterPro" id="IPR005467">
    <property type="entry name" value="His_kinase_dom"/>
</dbReference>
<evidence type="ECO:0000313" key="16">
    <source>
        <dbReference type="EMBL" id="SUB79547.1"/>
    </source>
</evidence>
<dbReference type="GO" id="GO:0043565">
    <property type="term" value="F:sequence-specific DNA binding"/>
    <property type="evidence" value="ECO:0007669"/>
    <property type="project" value="InterPro"/>
</dbReference>
<dbReference type="SMART" id="SM00387">
    <property type="entry name" value="HATPase_c"/>
    <property type="match status" value="1"/>
</dbReference>
<dbReference type="InterPro" id="IPR011006">
    <property type="entry name" value="CheY-like_superfamily"/>
</dbReference>
<evidence type="ECO:0000259" key="15">
    <source>
        <dbReference type="PROSITE" id="PS50110"/>
    </source>
</evidence>
<dbReference type="InterPro" id="IPR003661">
    <property type="entry name" value="HisK_dim/P_dom"/>
</dbReference>
<feature type="domain" description="Histidine kinase" evidence="14">
    <location>
        <begin position="366"/>
        <end position="579"/>
    </location>
</feature>
<dbReference type="FunFam" id="3.30.565.10:FF:000037">
    <property type="entry name" value="Hybrid sensor histidine kinase/response regulator"/>
    <property type="match status" value="1"/>
</dbReference>
<keyword evidence="9" id="KW-0805">Transcription regulation</keyword>
<dbReference type="CDD" id="cd17574">
    <property type="entry name" value="REC_OmpR"/>
    <property type="match status" value="1"/>
</dbReference>
<evidence type="ECO:0000256" key="2">
    <source>
        <dbReference type="ARBA" id="ARBA00012438"/>
    </source>
</evidence>
<dbReference type="InterPro" id="IPR001789">
    <property type="entry name" value="Sig_transdc_resp-reg_receiver"/>
</dbReference>
<evidence type="ECO:0000256" key="8">
    <source>
        <dbReference type="ARBA" id="ARBA00023012"/>
    </source>
</evidence>
<dbReference type="CDD" id="cd06308">
    <property type="entry name" value="PBP1_sensor_kinase-like"/>
    <property type="match status" value="1"/>
</dbReference>
<dbReference type="SMART" id="SM00342">
    <property type="entry name" value="HTH_ARAC"/>
    <property type="match status" value="1"/>
</dbReference>
<dbReference type="InterPro" id="IPR004358">
    <property type="entry name" value="Sig_transdc_His_kin-like_C"/>
</dbReference>
<dbReference type="PANTHER" id="PTHR43547">
    <property type="entry name" value="TWO-COMPONENT HISTIDINE KINASE"/>
    <property type="match status" value="1"/>
</dbReference>
<keyword evidence="8" id="KW-0902">Two-component regulatory system</keyword>
<dbReference type="PANTHER" id="PTHR43547:SF2">
    <property type="entry name" value="HYBRID SIGNAL TRANSDUCTION HISTIDINE KINASE C"/>
    <property type="match status" value="1"/>
</dbReference>
<dbReference type="CDD" id="cd00082">
    <property type="entry name" value="HisKA"/>
    <property type="match status" value="1"/>
</dbReference>
<dbReference type="Gene3D" id="3.30.565.10">
    <property type="entry name" value="Histidine kinase-like ATPase, C-terminal domain"/>
    <property type="match status" value="1"/>
</dbReference>
<reference evidence="16 17" key="1">
    <citation type="submission" date="2018-06" db="EMBL/GenBank/DDBJ databases">
        <authorList>
            <consortium name="Pathogen Informatics"/>
            <person name="Doyle S."/>
        </authorList>
    </citation>
    <scope>NUCLEOTIDE SEQUENCE [LARGE SCALE GENOMIC DNA]</scope>
    <source>
        <strain evidence="16 17">NCTC13063</strain>
    </source>
</reference>
<gene>
    <name evidence="16" type="primary">evgS_1</name>
    <name evidence="16" type="ORF">NCTC13063_00814</name>
</gene>
<dbReference type="SUPFAM" id="SSF53822">
    <property type="entry name" value="Periplasmic binding protein-like I"/>
    <property type="match status" value="1"/>
</dbReference>
<organism evidence="16 17">
    <name type="scientific">Segatella buccae</name>
    <dbReference type="NCBI Taxonomy" id="28126"/>
    <lineage>
        <taxon>Bacteria</taxon>
        <taxon>Pseudomonadati</taxon>
        <taxon>Bacteroidota</taxon>
        <taxon>Bacteroidia</taxon>
        <taxon>Bacteroidales</taxon>
        <taxon>Prevotellaceae</taxon>
        <taxon>Segatella</taxon>
    </lineage>
</organism>
<dbReference type="PROSITE" id="PS50109">
    <property type="entry name" value="HIS_KIN"/>
    <property type="match status" value="1"/>
</dbReference>
<dbReference type="SUPFAM" id="SSF46689">
    <property type="entry name" value="Homeodomain-like"/>
    <property type="match status" value="1"/>
</dbReference>
<dbReference type="PRINTS" id="PR00344">
    <property type="entry name" value="BCTRLSENSOR"/>
</dbReference>
<evidence type="ECO:0000256" key="9">
    <source>
        <dbReference type="ARBA" id="ARBA00023015"/>
    </source>
</evidence>
<evidence type="ECO:0000256" key="7">
    <source>
        <dbReference type="ARBA" id="ARBA00022840"/>
    </source>
</evidence>
<dbReference type="PROSITE" id="PS01124">
    <property type="entry name" value="HTH_ARAC_FAMILY_2"/>
    <property type="match status" value="1"/>
</dbReference>
<dbReference type="Gene3D" id="1.10.10.60">
    <property type="entry name" value="Homeodomain-like"/>
    <property type="match status" value="1"/>
</dbReference>
<dbReference type="SMART" id="SM00388">
    <property type="entry name" value="HisKA"/>
    <property type="match status" value="1"/>
</dbReference>
<feature type="transmembrane region" description="Helical" evidence="12">
    <location>
        <begin position="323"/>
        <end position="343"/>
    </location>
</feature>
<evidence type="ECO:0000256" key="12">
    <source>
        <dbReference type="SAM" id="Phobius"/>
    </source>
</evidence>
<evidence type="ECO:0000256" key="3">
    <source>
        <dbReference type="ARBA" id="ARBA00022553"/>
    </source>
</evidence>
<comment type="caution">
    <text evidence="16">The sequence shown here is derived from an EMBL/GenBank/DDBJ whole genome shotgun (WGS) entry which is preliminary data.</text>
</comment>
<dbReference type="Pfam" id="PF13407">
    <property type="entry name" value="Peripla_BP_4"/>
    <property type="match status" value="1"/>
</dbReference>
<dbReference type="InterPro" id="IPR018060">
    <property type="entry name" value="HTH_AraC"/>
</dbReference>
<proteinExistence type="predicted"/>
<dbReference type="SUPFAM" id="SSF52172">
    <property type="entry name" value="CheY-like"/>
    <property type="match status" value="1"/>
</dbReference>
<evidence type="ECO:0000256" key="5">
    <source>
        <dbReference type="ARBA" id="ARBA00022741"/>
    </source>
</evidence>
<keyword evidence="12" id="KW-1133">Transmembrane helix</keyword>
<evidence type="ECO:0000259" key="13">
    <source>
        <dbReference type="PROSITE" id="PS01124"/>
    </source>
</evidence>
<dbReference type="Pfam" id="PF12833">
    <property type="entry name" value="HTH_18"/>
    <property type="match status" value="1"/>
</dbReference>
<dbReference type="InterPro" id="IPR036890">
    <property type="entry name" value="HATPase_C_sf"/>
</dbReference>
<dbReference type="InterPro" id="IPR036097">
    <property type="entry name" value="HisK_dim/P_sf"/>
</dbReference>
<keyword evidence="10" id="KW-0804">Transcription</keyword>
<dbReference type="SMART" id="SM00448">
    <property type="entry name" value="REC"/>
    <property type="match status" value="1"/>
</dbReference>
<sequence length="869" mass="97862">MLLLAACNKSERRYVIGVSQCSEDIWRDKLNDELVMGTYQHDNVSLRFASANDDDRLQTEQINKFIEDGVDLLIVSPNQIHTITSAIDKAYNRGIPVILFDRKTDSGKYTAFIGADNFEAGKTMGEYIARQLGGRGNVAEIAGLTGSSPAIERHKGFMQAIGRYPGIRLIAQHHAGWLKERSQIEMDSILNEHHHIDYVFGQNDRMAIGARQTAEKRGFKGIKFVGIDALPVPGGGLENVRDGRLEASYIYPTRGDLVLQLAMNILEHKPYERDNYLKGALVTRDNAHVLLLQSEEMNKQRSRLYSLHNRVDTYLAQYNHQKVYLLLFSIITLLLVGLIVYIYRTINMRRRLEEEATKAKLQFFTNISHELRTPLTLIADPVEHIIDDDNLTRQQRNMLLIVRRNVNVLTRLVSEILDFRKIQNGKMTLALSDFDLAVYMRQWLDVFATTAGKKKISLELHAASPLSIRADIYKVERICYNLLSNAMKYTPEGGRITFSAVTEGNSVHISVADTGIGMTRDEAAHVFERFYQVRHPHKGGTGIGLAIVKSFAELHKGTVAVESEPGRGSTFTVTLPLKAKGTNIVETTEVYTPAEYPPEDSAAEDITSQAMTDKITRPGEKEKPSLLVIDDNPDIRSYVMTLLGNDYNVEQAADGREGLHKAMRDVPDLIICDVMMPVMDGLEFCRRVKHDVITSHIPVLLLTARTLEEQRVEGYDYGADAYLTKPFSGEVLKSRVRNLLDNRKLMKIAFAGDGSTQEEKAAPKSSESLFVEKFRRIIQDNLADPSLNIDKVSSAMGLSRAQLYRKIKTLTGTSPVDIIREARLKRADRLLETTDKSVSEIAYEVGFSSPSYFTKCYREHFGHTPNARQ</sequence>
<accession>A0AAQ1UHH7</accession>
<keyword evidence="6" id="KW-0418">Kinase</keyword>
<dbReference type="InterPro" id="IPR003594">
    <property type="entry name" value="HATPase_dom"/>
</dbReference>
<dbReference type="EMBL" id="UGTJ01000001">
    <property type="protein sequence ID" value="SUB79547.1"/>
    <property type="molecule type" value="Genomic_DNA"/>
</dbReference>
<dbReference type="EC" id="2.7.13.3" evidence="2"/>
<keyword evidence="5" id="KW-0547">Nucleotide-binding</keyword>
<dbReference type="InterPro" id="IPR025997">
    <property type="entry name" value="SBP_2_dom"/>
</dbReference>
<feature type="domain" description="HTH araC/xylS-type" evidence="13">
    <location>
        <begin position="772"/>
        <end position="869"/>
    </location>
</feature>
<dbReference type="InterPro" id="IPR028082">
    <property type="entry name" value="Peripla_BP_I"/>
</dbReference>
<evidence type="ECO:0000259" key="14">
    <source>
        <dbReference type="PROSITE" id="PS50109"/>
    </source>
</evidence>
<dbReference type="SUPFAM" id="SSF47384">
    <property type="entry name" value="Homodimeric domain of signal transducing histidine kinase"/>
    <property type="match status" value="1"/>
</dbReference>